<feature type="region of interest" description="Disordered" evidence="10">
    <location>
        <begin position="375"/>
        <end position="395"/>
    </location>
</feature>
<dbReference type="InterPro" id="IPR045260">
    <property type="entry name" value="Sec12-like"/>
</dbReference>
<evidence type="ECO:0000256" key="2">
    <source>
        <dbReference type="ARBA" id="ARBA00022448"/>
    </source>
</evidence>
<dbReference type="FunFam" id="2.130.10.10:FF:000435">
    <property type="entry name" value="SEC12-like protein 1"/>
    <property type="match status" value="1"/>
</dbReference>
<keyword evidence="13" id="KW-1185">Reference proteome</keyword>
<evidence type="ECO:0000256" key="11">
    <source>
        <dbReference type="SAM" id="Phobius"/>
    </source>
</evidence>
<dbReference type="InterPro" id="IPR036322">
    <property type="entry name" value="WD40_repeat_dom_sf"/>
</dbReference>
<keyword evidence="2" id="KW-0813">Transport</keyword>
<dbReference type="Pfam" id="PF00400">
    <property type="entry name" value="WD40"/>
    <property type="match status" value="2"/>
</dbReference>
<dbReference type="GO" id="GO:0003400">
    <property type="term" value="P:regulation of COPII vesicle coating"/>
    <property type="evidence" value="ECO:0000318"/>
    <property type="project" value="GO_Central"/>
</dbReference>
<dbReference type="InterPro" id="IPR001680">
    <property type="entry name" value="WD40_rpt"/>
</dbReference>
<keyword evidence="6" id="KW-0256">Endoplasmic reticulum</keyword>
<name>A0A0K9PV98_ZOSMR</name>
<dbReference type="STRING" id="29655.A0A0K9PV98"/>
<dbReference type="Proteomes" id="UP000036987">
    <property type="component" value="Unassembled WGS sequence"/>
</dbReference>
<feature type="transmembrane region" description="Helical" evidence="11">
    <location>
        <begin position="340"/>
        <end position="361"/>
    </location>
</feature>
<protein>
    <submittedName>
        <fullName evidence="12">SEC12-like protein 1</fullName>
    </submittedName>
</protein>
<dbReference type="PANTHER" id="PTHR23284:SF2">
    <property type="entry name" value="SEC12-LIKE PROTEIN 1"/>
    <property type="match status" value="1"/>
</dbReference>
<dbReference type="GO" id="GO:0006888">
    <property type="term" value="P:endoplasmic reticulum to Golgi vesicle-mediated transport"/>
    <property type="evidence" value="ECO:0000318"/>
    <property type="project" value="GO_Central"/>
</dbReference>
<evidence type="ECO:0000256" key="8">
    <source>
        <dbReference type="ARBA" id="ARBA00022989"/>
    </source>
</evidence>
<dbReference type="PANTHER" id="PTHR23284">
    <property type="entry name" value="PROLACTIN REGULATORY ELEMENT BINDING PROTEIN"/>
    <property type="match status" value="1"/>
</dbReference>
<dbReference type="EMBL" id="LFYR01000619">
    <property type="protein sequence ID" value="KMZ72874.1"/>
    <property type="molecule type" value="Genomic_DNA"/>
</dbReference>
<sequence length="395" mass="44097">MEYEKGTRVFEGPVKCATWIRWSGKRNDGNPQNLPQKQTLAVQGRWKSSTCAALIEIFSFDSLTLSLSSSPLAKLEIDGNPLTFAVHPSGDEFICATTNGCRLFELNEEDSKLNILVKDLSNIHDVSSQKCMAFSTDGSRFATGGEDGHLRILKWPSQNVLLDESRAHKSFRDMDISLDSVFLATTSIDGSAKIWKIDEGVPLTSLTRNTGEKIECCRFSRDGTKPFLFCTVQKGNTGITTVWDISTWNRIGYKRLLQKPASVLSTSLDGKYLALGSNDGDMCIVDVKKMTICHWSKKLHLGTSISSIEFCPTERVTLSTSGQWGACTTALNVPADWKEWQIYLLLFGLFVASLAVFYVLYEISDSFWNFPVQPPKPSSSRTYLRTEMPDDQSAW</sequence>
<gene>
    <name evidence="12" type="ORF">ZOSMA_159G00390</name>
</gene>
<evidence type="ECO:0000256" key="7">
    <source>
        <dbReference type="ARBA" id="ARBA00022927"/>
    </source>
</evidence>
<dbReference type="OrthoDB" id="538223at2759"/>
<reference evidence="13" key="1">
    <citation type="journal article" date="2016" name="Nature">
        <title>The genome of the seagrass Zostera marina reveals angiosperm adaptation to the sea.</title>
        <authorList>
            <person name="Olsen J.L."/>
            <person name="Rouze P."/>
            <person name="Verhelst B."/>
            <person name="Lin Y.-C."/>
            <person name="Bayer T."/>
            <person name="Collen J."/>
            <person name="Dattolo E."/>
            <person name="De Paoli E."/>
            <person name="Dittami S."/>
            <person name="Maumus F."/>
            <person name="Michel G."/>
            <person name="Kersting A."/>
            <person name="Lauritano C."/>
            <person name="Lohaus R."/>
            <person name="Toepel M."/>
            <person name="Tonon T."/>
            <person name="Vanneste K."/>
            <person name="Amirebrahimi M."/>
            <person name="Brakel J."/>
            <person name="Bostroem C."/>
            <person name="Chovatia M."/>
            <person name="Grimwood J."/>
            <person name="Jenkins J.W."/>
            <person name="Jueterbock A."/>
            <person name="Mraz A."/>
            <person name="Stam W.T."/>
            <person name="Tice H."/>
            <person name="Bornberg-Bauer E."/>
            <person name="Green P.J."/>
            <person name="Pearson G.A."/>
            <person name="Procaccini G."/>
            <person name="Duarte C.M."/>
            <person name="Schmutz J."/>
            <person name="Reusch T.B.H."/>
            <person name="Van de Peer Y."/>
        </authorList>
    </citation>
    <scope>NUCLEOTIDE SEQUENCE [LARGE SCALE GENOMIC DNA]</scope>
    <source>
        <strain evidence="13">cv. Finnish</strain>
    </source>
</reference>
<keyword evidence="8 11" id="KW-1133">Transmembrane helix</keyword>
<keyword evidence="9 11" id="KW-0472">Membrane</keyword>
<evidence type="ECO:0000256" key="6">
    <source>
        <dbReference type="ARBA" id="ARBA00022824"/>
    </source>
</evidence>
<evidence type="ECO:0000256" key="4">
    <source>
        <dbReference type="ARBA" id="ARBA00022692"/>
    </source>
</evidence>
<evidence type="ECO:0000256" key="9">
    <source>
        <dbReference type="ARBA" id="ARBA00023136"/>
    </source>
</evidence>
<keyword evidence="7" id="KW-0653">Protein transport</keyword>
<evidence type="ECO:0000256" key="5">
    <source>
        <dbReference type="ARBA" id="ARBA00022737"/>
    </source>
</evidence>
<evidence type="ECO:0000313" key="12">
    <source>
        <dbReference type="EMBL" id="KMZ72874.1"/>
    </source>
</evidence>
<comment type="caution">
    <text evidence="12">The sequence shown here is derived from an EMBL/GenBank/DDBJ whole genome shotgun (WGS) entry which is preliminary data.</text>
</comment>
<dbReference type="SUPFAM" id="SSF50978">
    <property type="entry name" value="WD40 repeat-like"/>
    <property type="match status" value="1"/>
</dbReference>
<dbReference type="InterPro" id="IPR015943">
    <property type="entry name" value="WD40/YVTN_repeat-like_dom_sf"/>
</dbReference>
<evidence type="ECO:0000256" key="3">
    <source>
        <dbReference type="ARBA" id="ARBA00022574"/>
    </source>
</evidence>
<evidence type="ECO:0000313" key="13">
    <source>
        <dbReference type="Proteomes" id="UP000036987"/>
    </source>
</evidence>
<evidence type="ECO:0000256" key="10">
    <source>
        <dbReference type="SAM" id="MobiDB-lite"/>
    </source>
</evidence>
<dbReference type="OMA" id="PMGRHQP"/>
<dbReference type="GO" id="GO:0015031">
    <property type="term" value="P:protein transport"/>
    <property type="evidence" value="ECO:0007669"/>
    <property type="project" value="UniProtKB-KW"/>
</dbReference>
<accession>A0A0K9PV98</accession>
<keyword evidence="3" id="KW-0853">WD repeat</keyword>
<keyword evidence="4 11" id="KW-0812">Transmembrane</keyword>
<keyword evidence="5" id="KW-0677">Repeat</keyword>
<dbReference type="GO" id="GO:0005789">
    <property type="term" value="C:endoplasmic reticulum membrane"/>
    <property type="evidence" value="ECO:0000318"/>
    <property type="project" value="GO_Central"/>
</dbReference>
<comment type="subcellular location">
    <subcellularLocation>
        <location evidence="1">Endoplasmic reticulum membrane</location>
        <topology evidence="1">Single-pass membrane protein</topology>
    </subcellularLocation>
</comment>
<dbReference type="Gene3D" id="2.130.10.10">
    <property type="entry name" value="YVTN repeat-like/Quinoprotein amine dehydrogenase"/>
    <property type="match status" value="1"/>
</dbReference>
<dbReference type="AlphaFoldDB" id="A0A0K9PV98"/>
<proteinExistence type="predicted"/>
<organism evidence="12 13">
    <name type="scientific">Zostera marina</name>
    <name type="common">Eelgrass</name>
    <dbReference type="NCBI Taxonomy" id="29655"/>
    <lineage>
        <taxon>Eukaryota</taxon>
        <taxon>Viridiplantae</taxon>
        <taxon>Streptophyta</taxon>
        <taxon>Embryophyta</taxon>
        <taxon>Tracheophyta</taxon>
        <taxon>Spermatophyta</taxon>
        <taxon>Magnoliopsida</taxon>
        <taxon>Liliopsida</taxon>
        <taxon>Zosteraceae</taxon>
        <taxon>Zostera</taxon>
    </lineage>
</organism>
<dbReference type="SMART" id="SM00320">
    <property type="entry name" value="WD40"/>
    <property type="match status" value="5"/>
</dbReference>
<dbReference type="GO" id="GO:0005085">
    <property type="term" value="F:guanyl-nucleotide exchange factor activity"/>
    <property type="evidence" value="ECO:0007669"/>
    <property type="project" value="InterPro"/>
</dbReference>
<evidence type="ECO:0000256" key="1">
    <source>
        <dbReference type="ARBA" id="ARBA00004389"/>
    </source>
</evidence>